<name>A0A426XTJ3_ENSVE</name>
<evidence type="ECO:0000256" key="1">
    <source>
        <dbReference type="SAM" id="MobiDB-lite"/>
    </source>
</evidence>
<organism evidence="2 3">
    <name type="scientific">Ensete ventricosum</name>
    <name type="common">Abyssinian banana</name>
    <name type="synonym">Musa ensete</name>
    <dbReference type="NCBI Taxonomy" id="4639"/>
    <lineage>
        <taxon>Eukaryota</taxon>
        <taxon>Viridiplantae</taxon>
        <taxon>Streptophyta</taxon>
        <taxon>Embryophyta</taxon>
        <taxon>Tracheophyta</taxon>
        <taxon>Spermatophyta</taxon>
        <taxon>Magnoliopsida</taxon>
        <taxon>Liliopsida</taxon>
        <taxon>Zingiberales</taxon>
        <taxon>Musaceae</taxon>
        <taxon>Ensete</taxon>
    </lineage>
</organism>
<reference evidence="2 3" key="1">
    <citation type="journal article" date="2014" name="Agronomy (Basel)">
        <title>A Draft Genome Sequence for Ensete ventricosum, the Drought-Tolerant Tree Against Hunger.</title>
        <authorList>
            <person name="Harrison J."/>
            <person name="Moore K.A."/>
            <person name="Paszkiewicz K."/>
            <person name="Jones T."/>
            <person name="Grant M."/>
            <person name="Ambacheew D."/>
            <person name="Muzemil S."/>
            <person name="Studholme D.J."/>
        </authorList>
    </citation>
    <scope>NUCLEOTIDE SEQUENCE [LARGE SCALE GENOMIC DNA]</scope>
</reference>
<gene>
    <name evidence="2" type="ORF">B296_00055950</name>
</gene>
<evidence type="ECO:0000313" key="3">
    <source>
        <dbReference type="Proteomes" id="UP000287651"/>
    </source>
</evidence>
<feature type="compositionally biased region" description="Basic residues" evidence="1">
    <location>
        <begin position="27"/>
        <end position="36"/>
    </location>
</feature>
<dbReference type="EMBL" id="AMZH03017560">
    <property type="protein sequence ID" value="RRT42828.1"/>
    <property type="molecule type" value="Genomic_DNA"/>
</dbReference>
<feature type="region of interest" description="Disordered" evidence="1">
    <location>
        <begin position="59"/>
        <end position="91"/>
    </location>
</feature>
<proteinExistence type="predicted"/>
<sequence>MQLGAGSERREMTGMTDDDGREERNRGGRRRKRRPRERAMVKSGRWCPIDGERQATANMVSDNEGGRQHRRLGAAGDNDRGLADGDKARVG</sequence>
<accession>A0A426XTJ3</accession>
<protein>
    <submittedName>
        <fullName evidence="2">Uncharacterized protein</fullName>
    </submittedName>
</protein>
<feature type="compositionally biased region" description="Basic and acidic residues" evidence="1">
    <location>
        <begin position="77"/>
        <end position="91"/>
    </location>
</feature>
<comment type="caution">
    <text evidence="2">The sequence shown here is derived from an EMBL/GenBank/DDBJ whole genome shotgun (WGS) entry which is preliminary data.</text>
</comment>
<dbReference type="AlphaFoldDB" id="A0A426XTJ3"/>
<feature type="region of interest" description="Disordered" evidence="1">
    <location>
        <begin position="1"/>
        <end position="42"/>
    </location>
</feature>
<dbReference type="Proteomes" id="UP000287651">
    <property type="component" value="Unassembled WGS sequence"/>
</dbReference>
<evidence type="ECO:0000313" key="2">
    <source>
        <dbReference type="EMBL" id="RRT42828.1"/>
    </source>
</evidence>